<keyword evidence="8" id="KW-0328">Glycosyltransferase</keyword>
<evidence type="ECO:0000256" key="6">
    <source>
        <dbReference type="ARBA" id="ARBA00022490"/>
    </source>
</evidence>
<evidence type="ECO:0000256" key="7">
    <source>
        <dbReference type="ARBA" id="ARBA00022605"/>
    </source>
</evidence>
<keyword evidence="10" id="KW-0547">Nucleotide-binding</keyword>
<feature type="domain" description="ATP phosphoribosyltransferase catalytic" evidence="14">
    <location>
        <begin position="59"/>
        <end position="148"/>
    </location>
</feature>
<evidence type="ECO:0000256" key="4">
    <source>
        <dbReference type="ARBA" id="ARBA00011946"/>
    </source>
</evidence>
<evidence type="ECO:0000313" key="16">
    <source>
        <dbReference type="Proteomes" id="UP000327013"/>
    </source>
</evidence>
<keyword evidence="9" id="KW-0808">Transferase</keyword>
<comment type="subcellular location">
    <subcellularLocation>
        <location evidence="2">Cytoplasm</location>
    </subcellularLocation>
</comment>
<dbReference type="FunFam" id="3.40.190.10:FF:000082">
    <property type="entry name" value="ATP phosphoribosyltransferase"/>
    <property type="match status" value="1"/>
</dbReference>
<dbReference type="InterPro" id="IPR013820">
    <property type="entry name" value="ATP_PRibTrfase_cat"/>
</dbReference>
<gene>
    <name evidence="15" type="ORF">FH972_020961</name>
</gene>
<evidence type="ECO:0000256" key="13">
    <source>
        <dbReference type="SAM" id="MobiDB-lite"/>
    </source>
</evidence>
<feature type="compositionally biased region" description="Basic and acidic residues" evidence="13">
    <location>
        <begin position="212"/>
        <end position="223"/>
    </location>
</feature>
<dbReference type="OrthoDB" id="564078at2759"/>
<dbReference type="Gene3D" id="3.40.190.10">
    <property type="entry name" value="Periplasmic binding protein-like II"/>
    <property type="match status" value="2"/>
</dbReference>
<evidence type="ECO:0000256" key="8">
    <source>
        <dbReference type="ARBA" id="ARBA00022676"/>
    </source>
</evidence>
<accession>A0A5N6KNK5</accession>
<dbReference type="PANTHER" id="PTHR21403:SF8">
    <property type="entry name" value="ATP PHOSPHORIBOSYLTRANSFERASE"/>
    <property type="match status" value="1"/>
</dbReference>
<proteinExistence type="predicted"/>
<organism evidence="15 16">
    <name type="scientific">Carpinus fangiana</name>
    <dbReference type="NCBI Taxonomy" id="176857"/>
    <lineage>
        <taxon>Eukaryota</taxon>
        <taxon>Viridiplantae</taxon>
        <taxon>Streptophyta</taxon>
        <taxon>Embryophyta</taxon>
        <taxon>Tracheophyta</taxon>
        <taxon>Spermatophyta</taxon>
        <taxon>Magnoliopsida</taxon>
        <taxon>eudicotyledons</taxon>
        <taxon>Gunneridae</taxon>
        <taxon>Pentapetalae</taxon>
        <taxon>rosids</taxon>
        <taxon>fabids</taxon>
        <taxon>Fagales</taxon>
        <taxon>Betulaceae</taxon>
        <taxon>Carpinus</taxon>
    </lineage>
</organism>
<evidence type="ECO:0000256" key="1">
    <source>
        <dbReference type="ARBA" id="ARBA00000915"/>
    </source>
</evidence>
<keyword evidence="16" id="KW-1185">Reference proteome</keyword>
<evidence type="ECO:0000259" key="14">
    <source>
        <dbReference type="Pfam" id="PF01634"/>
    </source>
</evidence>
<feature type="region of interest" description="Disordered" evidence="13">
    <location>
        <begin position="210"/>
        <end position="229"/>
    </location>
</feature>
<evidence type="ECO:0000256" key="10">
    <source>
        <dbReference type="ARBA" id="ARBA00022741"/>
    </source>
</evidence>
<feature type="region of interest" description="Disordered" evidence="13">
    <location>
        <begin position="152"/>
        <end position="196"/>
    </location>
</feature>
<dbReference type="SUPFAM" id="SSF53850">
    <property type="entry name" value="Periplasmic binding protein-like II"/>
    <property type="match status" value="1"/>
</dbReference>
<dbReference type="GO" id="GO:0005737">
    <property type="term" value="C:cytoplasm"/>
    <property type="evidence" value="ECO:0007669"/>
    <property type="project" value="UniProtKB-SubCell"/>
</dbReference>
<dbReference type="NCBIfam" id="TIGR00070">
    <property type="entry name" value="hisG"/>
    <property type="match status" value="1"/>
</dbReference>
<dbReference type="GO" id="GO:0000105">
    <property type="term" value="P:L-histidine biosynthetic process"/>
    <property type="evidence" value="ECO:0007669"/>
    <property type="project" value="UniProtKB-UniPathway"/>
</dbReference>
<comment type="pathway">
    <text evidence="3">Amino-acid biosynthesis; L-histidine biosynthesis; L-histidine from 5-phospho-alpha-D-ribose 1-diphosphate: step 1/9.</text>
</comment>
<evidence type="ECO:0000313" key="15">
    <source>
        <dbReference type="EMBL" id="KAB8336650.1"/>
    </source>
</evidence>
<feature type="compositionally biased region" description="Basic and acidic residues" evidence="13">
    <location>
        <begin position="166"/>
        <end position="178"/>
    </location>
</feature>
<keyword evidence="6" id="KW-0963">Cytoplasm</keyword>
<evidence type="ECO:0000256" key="2">
    <source>
        <dbReference type="ARBA" id="ARBA00004496"/>
    </source>
</evidence>
<dbReference type="Proteomes" id="UP000327013">
    <property type="component" value="Unassembled WGS sequence"/>
</dbReference>
<protein>
    <recommendedName>
        <fullName evidence="5">ATP phosphoribosyltransferase</fullName>
        <ecNumber evidence="4">2.4.2.17</ecNumber>
    </recommendedName>
</protein>
<dbReference type="PANTHER" id="PTHR21403">
    <property type="entry name" value="ATP PHOSPHORIBOSYLTRANSFERASE ATP-PRTASE"/>
    <property type="match status" value="1"/>
</dbReference>
<evidence type="ECO:0000256" key="11">
    <source>
        <dbReference type="ARBA" id="ARBA00022840"/>
    </source>
</evidence>
<dbReference type="UniPathway" id="UPA00031">
    <property type="reaction ID" value="UER00006"/>
</dbReference>
<dbReference type="GO" id="GO:0005524">
    <property type="term" value="F:ATP binding"/>
    <property type="evidence" value="ECO:0007669"/>
    <property type="project" value="UniProtKB-KW"/>
</dbReference>
<evidence type="ECO:0000256" key="3">
    <source>
        <dbReference type="ARBA" id="ARBA00004667"/>
    </source>
</evidence>
<evidence type="ECO:0000256" key="5">
    <source>
        <dbReference type="ARBA" id="ARBA00020998"/>
    </source>
</evidence>
<keyword evidence="7" id="KW-0028">Amino-acid biosynthesis</keyword>
<keyword evidence="12" id="KW-0368">Histidine biosynthesis</keyword>
<comment type="catalytic activity">
    <reaction evidence="1">
        <text>1-(5-phospho-beta-D-ribosyl)-ATP + diphosphate = 5-phospho-alpha-D-ribose 1-diphosphate + ATP</text>
        <dbReference type="Rhea" id="RHEA:18473"/>
        <dbReference type="ChEBI" id="CHEBI:30616"/>
        <dbReference type="ChEBI" id="CHEBI:33019"/>
        <dbReference type="ChEBI" id="CHEBI:58017"/>
        <dbReference type="ChEBI" id="CHEBI:73183"/>
        <dbReference type="EC" id="2.4.2.17"/>
    </reaction>
</comment>
<dbReference type="AlphaFoldDB" id="A0A5N6KNK5"/>
<reference evidence="15 16" key="1">
    <citation type="submission" date="2019-06" db="EMBL/GenBank/DDBJ databases">
        <title>A chromosomal-level reference genome of Carpinus fangiana (Coryloideae, Betulaceae).</title>
        <authorList>
            <person name="Yang X."/>
            <person name="Wang Z."/>
            <person name="Zhang L."/>
            <person name="Hao G."/>
            <person name="Liu J."/>
            <person name="Yang Y."/>
        </authorList>
    </citation>
    <scope>NUCLEOTIDE SEQUENCE [LARGE SCALE GENOMIC DNA]</scope>
    <source>
        <strain evidence="15">Cfa_2016G</strain>
        <tissue evidence="15">Leaf</tissue>
    </source>
</reference>
<evidence type="ECO:0000256" key="9">
    <source>
        <dbReference type="ARBA" id="ARBA00022679"/>
    </source>
</evidence>
<comment type="caution">
    <text evidence="15">The sequence shown here is derived from an EMBL/GenBank/DDBJ whole genome shotgun (WGS) entry which is preliminary data.</text>
</comment>
<evidence type="ECO:0000256" key="12">
    <source>
        <dbReference type="ARBA" id="ARBA00023102"/>
    </source>
</evidence>
<dbReference type="Pfam" id="PF01634">
    <property type="entry name" value="HisG"/>
    <property type="match status" value="1"/>
</dbReference>
<dbReference type="EMBL" id="VIBQ01000009">
    <property type="protein sequence ID" value="KAB8336650.1"/>
    <property type="molecule type" value="Genomic_DNA"/>
</dbReference>
<name>A0A5N6KNK5_9ROSI</name>
<dbReference type="EC" id="2.4.2.17" evidence="4"/>
<keyword evidence="11" id="KW-0067">ATP-binding</keyword>
<dbReference type="GO" id="GO:0003879">
    <property type="term" value="F:ATP phosphoribosyltransferase activity"/>
    <property type="evidence" value="ECO:0007669"/>
    <property type="project" value="UniProtKB-EC"/>
</dbReference>
<dbReference type="InterPro" id="IPR001348">
    <property type="entry name" value="ATP_PRibTrfase_HisG"/>
</dbReference>
<sequence>MDLVNSLSDRLLFAIPKKGRLMQACLDLLSGSDIQFHRHSRLDIALVKNLPIALIFLPAADIPTFVGEGRVDLGITGQDQVAEHEAIVPPTATTGVEEVMNLGFGKCKLQVQVPEKGDIKEPHQLLGRNVVTSFTNLAGAYFDQLEKEAAGTANGASSPKKSQIKHGADVDGRADQEQARLAPGSGGADCQPHQGRDNGAALRAVHIQPRAQEPRCRGQDHAWPESADGECARGPWLDRRIGDGGAGEGCDGHGRADAYWRRGYPCDEAGEYTNKRLDAVESKCTELRLHSEPIGTCQLLPLVNRLAEVREHNLGVLPVNAGVGDGHAVLEPGLALLGHLLVALIDVALNHDAHDGRLASSNLLGQRARDLGLILVILLAVAVGAVDHETRGQAGLRQLGLCVGNGRGVVVGALLAAAQDDEGVVVAVGTDDGDDAGLGDGEEVVWVLDGTDGVNGDAQAAVSAVLEADGEGQARGQFAVQLRLGGARADGSYRQQVGKELRRDGVEHLRGQRHALIGEVDEQLARRAQALVDLEGVVNLWVVDQPLPPNRCARLL</sequence>